<sequence>MWSVAPAIPGIPIGQYAVLRALSGVNRMQVNALAIDFDGVTIDDRGSARDRLGDSGHNDERGKGGTCRTFSVAMHDARSFFEVTALARRRALATTAAMGDFIRSPETQVYKGQGRIDCYDRRRNRRNYKTFAHGFTSPVLSETQLQRFAACVRSIA</sequence>
<proteinExistence type="predicted"/>
<dbReference type="RefSeq" id="WP_263846925.1">
    <property type="nucleotide sequence ID" value="NZ_JAOWKW010000001.1"/>
</dbReference>
<organism evidence="1 2">
    <name type="scientific">Sedimentimonas flavescens</name>
    <dbReference type="NCBI Taxonomy" id="2851012"/>
    <lineage>
        <taxon>Bacteria</taxon>
        <taxon>Pseudomonadati</taxon>
        <taxon>Pseudomonadota</taxon>
        <taxon>Alphaproteobacteria</taxon>
        <taxon>Rhodobacterales</taxon>
        <taxon>Rhodobacter group</taxon>
        <taxon>Sedimentimonas</taxon>
    </lineage>
</organism>
<keyword evidence="2" id="KW-1185">Reference proteome</keyword>
<dbReference type="Proteomes" id="UP001526166">
    <property type="component" value="Unassembled WGS sequence"/>
</dbReference>
<name>A0ABT2ZV67_9RHOB</name>
<gene>
    <name evidence="1" type="ORF">OE699_02140</name>
</gene>
<comment type="caution">
    <text evidence="1">The sequence shown here is derived from an EMBL/GenBank/DDBJ whole genome shotgun (WGS) entry which is preliminary data.</text>
</comment>
<protein>
    <submittedName>
        <fullName evidence="1">Uncharacterized protein</fullName>
    </submittedName>
</protein>
<dbReference type="EMBL" id="JAOWKW010000001">
    <property type="protein sequence ID" value="MCV2877640.1"/>
    <property type="molecule type" value="Genomic_DNA"/>
</dbReference>
<reference evidence="1 2" key="1">
    <citation type="submission" date="2022-10" db="EMBL/GenBank/DDBJ databases">
        <title>Sinirhodobacter sp. nov., isolated from ocean surface sediments.</title>
        <authorList>
            <person name="He W."/>
            <person name="Wang L."/>
            <person name="Zhang D.-F."/>
        </authorList>
    </citation>
    <scope>NUCLEOTIDE SEQUENCE [LARGE SCALE GENOMIC DNA]</scope>
    <source>
        <strain evidence="1 2">WL0115</strain>
    </source>
</reference>
<accession>A0ABT2ZV67</accession>
<evidence type="ECO:0000313" key="1">
    <source>
        <dbReference type="EMBL" id="MCV2877640.1"/>
    </source>
</evidence>
<evidence type="ECO:0000313" key="2">
    <source>
        <dbReference type="Proteomes" id="UP001526166"/>
    </source>
</evidence>